<accession>A0ABZ2D0G0</accession>
<name>A0ABZ2D0G0_9SPHN</name>
<dbReference type="EMBL" id="CP144918">
    <property type="protein sequence ID" value="WWA46208.1"/>
    <property type="molecule type" value="Genomic_DNA"/>
</dbReference>
<dbReference type="RefSeq" id="WP_338445110.1">
    <property type="nucleotide sequence ID" value="NZ_CP144918.1"/>
</dbReference>
<keyword evidence="6 14" id="KW-0812">Transmembrane</keyword>
<dbReference type="Proteomes" id="UP001335183">
    <property type="component" value="Chromosome"/>
</dbReference>
<feature type="transmembrane region" description="Helical" evidence="14">
    <location>
        <begin position="21"/>
        <end position="42"/>
    </location>
</feature>
<evidence type="ECO:0000256" key="11">
    <source>
        <dbReference type="ARBA" id="ARBA00023136"/>
    </source>
</evidence>
<evidence type="ECO:0000256" key="8">
    <source>
        <dbReference type="ARBA" id="ARBA00022982"/>
    </source>
</evidence>
<keyword evidence="11 14" id="KW-0472">Membrane</keyword>
<evidence type="ECO:0000313" key="16">
    <source>
        <dbReference type="EMBL" id="WWA46208.1"/>
    </source>
</evidence>
<comment type="subcellular location">
    <subcellularLocation>
        <location evidence="2">Cell membrane</location>
        <topology evidence="2">Multi-pass membrane protein</topology>
    </subcellularLocation>
</comment>
<dbReference type="InterPro" id="IPR011577">
    <property type="entry name" value="Cyt_b561_bac/Ni-Hgenase"/>
</dbReference>
<feature type="compositionally biased region" description="Basic and acidic residues" evidence="13">
    <location>
        <begin position="210"/>
        <end position="223"/>
    </location>
</feature>
<keyword evidence="4" id="KW-1003">Cell membrane</keyword>
<evidence type="ECO:0000256" key="3">
    <source>
        <dbReference type="ARBA" id="ARBA00022448"/>
    </source>
</evidence>
<organism evidence="16 17">
    <name type="scientific">Pelagerythrobacter marensis</name>
    <dbReference type="NCBI Taxonomy" id="543877"/>
    <lineage>
        <taxon>Bacteria</taxon>
        <taxon>Pseudomonadati</taxon>
        <taxon>Pseudomonadota</taxon>
        <taxon>Alphaproteobacteria</taxon>
        <taxon>Sphingomonadales</taxon>
        <taxon>Erythrobacteraceae</taxon>
        <taxon>Pelagerythrobacter</taxon>
    </lineage>
</organism>
<evidence type="ECO:0000313" key="17">
    <source>
        <dbReference type="Proteomes" id="UP001335183"/>
    </source>
</evidence>
<feature type="domain" description="Cytochrome b561 bacterial/Ni-hydrogenase" evidence="15">
    <location>
        <begin position="18"/>
        <end position="195"/>
    </location>
</feature>
<keyword evidence="8" id="KW-0249">Electron transport</keyword>
<comment type="similarity">
    <text evidence="12">Belongs to the cytochrome b561 family.</text>
</comment>
<keyword evidence="10" id="KW-0408">Iron</keyword>
<keyword evidence="3" id="KW-0813">Transport</keyword>
<dbReference type="Pfam" id="PF01292">
    <property type="entry name" value="Ni_hydr_CYTB"/>
    <property type="match status" value="1"/>
</dbReference>
<comment type="cofactor">
    <cofactor evidence="1">
        <name>heme b</name>
        <dbReference type="ChEBI" id="CHEBI:60344"/>
    </cofactor>
</comment>
<evidence type="ECO:0000256" key="7">
    <source>
        <dbReference type="ARBA" id="ARBA00022723"/>
    </source>
</evidence>
<keyword evidence="5" id="KW-0349">Heme</keyword>
<evidence type="ECO:0000256" key="2">
    <source>
        <dbReference type="ARBA" id="ARBA00004651"/>
    </source>
</evidence>
<dbReference type="InterPro" id="IPR016174">
    <property type="entry name" value="Di-haem_cyt_TM"/>
</dbReference>
<dbReference type="SUPFAM" id="SSF81342">
    <property type="entry name" value="Transmembrane di-heme cytochromes"/>
    <property type="match status" value="1"/>
</dbReference>
<keyword evidence="7" id="KW-0479">Metal-binding</keyword>
<evidence type="ECO:0000259" key="15">
    <source>
        <dbReference type="Pfam" id="PF01292"/>
    </source>
</evidence>
<dbReference type="PANTHER" id="PTHR30529">
    <property type="entry name" value="CYTOCHROME B561"/>
    <property type="match status" value="1"/>
</dbReference>
<evidence type="ECO:0000256" key="6">
    <source>
        <dbReference type="ARBA" id="ARBA00022692"/>
    </source>
</evidence>
<dbReference type="Gene3D" id="1.20.950.20">
    <property type="entry name" value="Transmembrane di-heme cytochromes, Chain C"/>
    <property type="match status" value="1"/>
</dbReference>
<reference evidence="16 17" key="1">
    <citation type="submission" date="2024-02" db="EMBL/GenBank/DDBJ databases">
        <title>The whole genome sequence of five bacterial samples isolated from Abu Dhabi Sabkha-shore region.</title>
        <authorList>
            <person name="Sudalaimuthuasari N."/>
            <person name="Sarfraz B."/>
            <person name="Tuyisabe J.D."/>
            <person name="Mugisha Ntwali L.D.M."/>
            <person name="Ali A.I.A.A."/>
            <person name="Almansoori S.Z.A."/>
            <person name="Alajami H.S.A."/>
            <person name="Almeqbaali A.A.S."/>
            <person name="Kundu B."/>
            <person name="Saeed E.E."/>
            <person name="Sukumarinath V."/>
            <person name="Mishra A.K."/>
            <person name="Hazzouri K.M."/>
            <person name="Almaskari R."/>
            <person name="Sharma A.K."/>
            <person name="Amiri K.M.A."/>
        </authorList>
    </citation>
    <scope>NUCLEOTIDE SEQUENCE [LARGE SCALE GENOMIC DNA]</scope>
    <source>
        <strain evidence="17">kcgeb_sd</strain>
    </source>
</reference>
<keyword evidence="17" id="KW-1185">Reference proteome</keyword>
<feature type="region of interest" description="Disordered" evidence="13">
    <location>
        <begin position="197"/>
        <end position="223"/>
    </location>
</feature>
<proteinExistence type="inferred from homology"/>
<sequence length="223" mass="24995">MIRALRDWADRYRSRGKYTPVGVAFHWLMAGVVLYQLFTGWMMQRNLAGADKLEAYADHSQIGLTLLLFGVLRLTWRLMVPGPINDADQPGWRADAAHAIHAAFYALFVIVPISGWIMWSAIQPARPLYLAGIVPVPAMPFQTLDVEWQYRLLDMAEDVHVVGIVALTLLVPAHAAAAIKHHFWDRDDVFEGMLPEVPDDYGHPSGPRYSPKEAPARARADDG</sequence>
<gene>
    <name evidence="16" type="ORF">V5F89_07885</name>
</gene>
<keyword evidence="9 14" id="KW-1133">Transmembrane helix</keyword>
<evidence type="ECO:0000256" key="9">
    <source>
        <dbReference type="ARBA" id="ARBA00022989"/>
    </source>
</evidence>
<evidence type="ECO:0000256" key="4">
    <source>
        <dbReference type="ARBA" id="ARBA00022475"/>
    </source>
</evidence>
<evidence type="ECO:0000256" key="13">
    <source>
        <dbReference type="SAM" id="MobiDB-lite"/>
    </source>
</evidence>
<evidence type="ECO:0000256" key="12">
    <source>
        <dbReference type="ARBA" id="ARBA00037975"/>
    </source>
</evidence>
<evidence type="ECO:0000256" key="14">
    <source>
        <dbReference type="SAM" id="Phobius"/>
    </source>
</evidence>
<evidence type="ECO:0000256" key="5">
    <source>
        <dbReference type="ARBA" id="ARBA00022617"/>
    </source>
</evidence>
<protein>
    <submittedName>
        <fullName evidence="16">Cytochrome b/b6 domain-containing protein</fullName>
    </submittedName>
</protein>
<evidence type="ECO:0000256" key="1">
    <source>
        <dbReference type="ARBA" id="ARBA00001970"/>
    </source>
</evidence>
<dbReference type="PANTHER" id="PTHR30529:SF1">
    <property type="entry name" value="CYTOCHROME B561 HOMOLOG 2"/>
    <property type="match status" value="1"/>
</dbReference>
<evidence type="ECO:0000256" key="10">
    <source>
        <dbReference type="ARBA" id="ARBA00023004"/>
    </source>
</evidence>
<feature type="transmembrane region" description="Helical" evidence="14">
    <location>
        <begin position="159"/>
        <end position="179"/>
    </location>
</feature>
<dbReference type="InterPro" id="IPR052168">
    <property type="entry name" value="Cytochrome_b561_oxidase"/>
</dbReference>
<feature type="transmembrane region" description="Helical" evidence="14">
    <location>
        <begin position="100"/>
        <end position="122"/>
    </location>
</feature>